<evidence type="ECO:0000256" key="9">
    <source>
        <dbReference type="ARBA" id="ARBA00022960"/>
    </source>
</evidence>
<evidence type="ECO:0000256" key="8">
    <source>
        <dbReference type="ARBA" id="ARBA00022840"/>
    </source>
</evidence>
<keyword evidence="4 14" id="KW-0963">Cytoplasm</keyword>
<keyword evidence="7 14" id="KW-0547">Nucleotide-binding</keyword>
<evidence type="ECO:0000259" key="16">
    <source>
        <dbReference type="Pfam" id="PF02875"/>
    </source>
</evidence>
<dbReference type="SUPFAM" id="SSF53623">
    <property type="entry name" value="MurD-like peptide ligases, catalytic domain"/>
    <property type="match status" value="1"/>
</dbReference>
<dbReference type="InterPro" id="IPR004101">
    <property type="entry name" value="Mur_ligase_C"/>
</dbReference>
<dbReference type="PANTHER" id="PTHR43445">
    <property type="entry name" value="UDP-N-ACETYLMURAMATE--L-ALANINE LIGASE-RELATED"/>
    <property type="match status" value="1"/>
</dbReference>
<keyword evidence="12 14" id="KW-0961">Cell wall biogenesis/degradation</keyword>
<evidence type="ECO:0000256" key="11">
    <source>
        <dbReference type="ARBA" id="ARBA00023306"/>
    </source>
</evidence>
<keyword evidence="10 14" id="KW-0573">Peptidoglycan synthesis</keyword>
<dbReference type="SUPFAM" id="SSF51984">
    <property type="entry name" value="MurCD N-terminal domain"/>
    <property type="match status" value="1"/>
</dbReference>
<feature type="domain" description="Mur ligase central" evidence="17">
    <location>
        <begin position="109"/>
        <end position="287"/>
    </location>
</feature>
<dbReference type="Gene3D" id="3.40.1190.10">
    <property type="entry name" value="Mur-like, catalytic domain"/>
    <property type="match status" value="1"/>
</dbReference>
<dbReference type="InterPro" id="IPR000713">
    <property type="entry name" value="Mur_ligase_N"/>
</dbReference>
<dbReference type="InterPro" id="IPR013221">
    <property type="entry name" value="Mur_ligase_cen"/>
</dbReference>
<evidence type="ECO:0000256" key="7">
    <source>
        <dbReference type="ARBA" id="ARBA00022741"/>
    </source>
</evidence>
<evidence type="ECO:0000256" key="4">
    <source>
        <dbReference type="ARBA" id="ARBA00022490"/>
    </source>
</evidence>
<evidence type="ECO:0000256" key="6">
    <source>
        <dbReference type="ARBA" id="ARBA00022618"/>
    </source>
</evidence>
<dbReference type="Pfam" id="PF08245">
    <property type="entry name" value="Mur_ligase_M"/>
    <property type="match status" value="1"/>
</dbReference>
<dbReference type="InterPro" id="IPR036565">
    <property type="entry name" value="Mur-like_cat_sf"/>
</dbReference>
<feature type="domain" description="Mur ligase N-terminal catalytic" evidence="15">
    <location>
        <begin position="6"/>
        <end position="105"/>
    </location>
</feature>
<evidence type="ECO:0000256" key="14">
    <source>
        <dbReference type="HAMAP-Rule" id="MF_00046"/>
    </source>
</evidence>
<comment type="catalytic activity">
    <reaction evidence="13 14">
        <text>UDP-N-acetyl-alpha-D-muramate + L-alanine + ATP = UDP-N-acetyl-alpha-D-muramoyl-L-alanine + ADP + phosphate + H(+)</text>
        <dbReference type="Rhea" id="RHEA:23372"/>
        <dbReference type="ChEBI" id="CHEBI:15378"/>
        <dbReference type="ChEBI" id="CHEBI:30616"/>
        <dbReference type="ChEBI" id="CHEBI:43474"/>
        <dbReference type="ChEBI" id="CHEBI:57972"/>
        <dbReference type="ChEBI" id="CHEBI:70757"/>
        <dbReference type="ChEBI" id="CHEBI:83898"/>
        <dbReference type="ChEBI" id="CHEBI:456216"/>
        <dbReference type="EC" id="6.3.2.8"/>
    </reaction>
</comment>
<keyword evidence="5 14" id="KW-0436">Ligase</keyword>
<dbReference type="Gene3D" id="3.40.50.720">
    <property type="entry name" value="NAD(P)-binding Rossmann-like Domain"/>
    <property type="match status" value="1"/>
</dbReference>
<evidence type="ECO:0000256" key="5">
    <source>
        <dbReference type="ARBA" id="ARBA00022598"/>
    </source>
</evidence>
<dbReference type="Pfam" id="PF02875">
    <property type="entry name" value="Mur_ligase_C"/>
    <property type="match status" value="1"/>
</dbReference>
<proteinExistence type="inferred from homology"/>
<dbReference type="GO" id="GO:0005737">
    <property type="term" value="C:cytoplasm"/>
    <property type="evidence" value="ECO:0007669"/>
    <property type="project" value="UniProtKB-SubCell"/>
</dbReference>
<dbReference type="InterPro" id="IPR005758">
    <property type="entry name" value="UDP-N-AcMur_Ala_ligase_MurC"/>
</dbReference>
<dbReference type="SUPFAM" id="SSF53244">
    <property type="entry name" value="MurD-like peptide ligases, peptide-binding domain"/>
    <property type="match status" value="1"/>
</dbReference>
<dbReference type="InterPro" id="IPR036615">
    <property type="entry name" value="Mur_ligase_C_dom_sf"/>
</dbReference>
<evidence type="ECO:0000313" key="19">
    <source>
        <dbReference type="Proteomes" id="UP000035337"/>
    </source>
</evidence>
<name>A0A0G3WHZ3_9BACT</name>
<dbReference type="HAMAP" id="MF_00046">
    <property type="entry name" value="MurC"/>
    <property type="match status" value="1"/>
</dbReference>
<dbReference type="NCBIfam" id="TIGR01082">
    <property type="entry name" value="murC"/>
    <property type="match status" value="1"/>
</dbReference>
<dbReference type="EC" id="6.3.2.8" evidence="3 14"/>
<dbReference type="EMBL" id="CP009498">
    <property type="protein sequence ID" value="AKL98306.1"/>
    <property type="molecule type" value="Genomic_DNA"/>
</dbReference>
<dbReference type="GO" id="GO:0051301">
    <property type="term" value="P:cell division"/>
    <property type="evidence" value="ECO:0007669"/>
    <property type="project" value="UniProtKB-KW"/>
</dbReference>
<dbReference type="AlphaFoldDB" id="A0A0G3WHZ3"/>
<keyword evidence="19" id="KW-1185">Reference proteome</keyword>
<dbReference type="UniPathway" id="UPA00219"/>
<reference evidence="18 19" key="1">
    <citation type="submission" date="2014-09" db="EMBL/GenBank/DDBJ databases">
        <title>Complete genome sequence of Endomicrobium proavitum.</title>
        <authorList>
            <person name="Zheng H."/>
        </authorList>
    </citation>
    <scope>NUCLEOTIDE SEQUENCE [LARGE SCALE GENOMIC DNA]</scope>
    <source>
        <strain evidence="18 19">Rsa215</strain>
    </source>
</reference>
<feature type="binding site" evidence="14">
    <location>
        <begin position="111"/>
        <end position="117"/>
    </location>
    <ligand>
        <name>ATP</name>
        <dbReference type="ChEBI" id="CHEBI:30616"/>
    </ligand>
</feature>
<dbReference type="Gene3D" id="3.90.190.20">
    <property type="entry name" value="Mur ligase, C-terminal domain"/>
    <property type="match status" value="1"/>
</dbReference>
<keyword evidence="6 14" id="KW-0132">Cell division</keyword>
<evidence type="ECO:0000259" key="15">
    <source>
        <dbReference type="Pfam" id="PF01225"/>
    </source>
</evidence>
<dbReference type="GO" id="GO:0008360">
    <property type="term" value="P:regulation of cell shape"/>
    <property type="evidence" value="ECO:0007669"/>
    <property type="project" value="UniProtKB-KW"/>
</dbReference>
<evidence type="ECO:0000256" key="3">
    <source>
        <dbReference type="ARBA" id="ARBA00012211"/>
    </source>
</evidence>
<feature type="domain" description="Mur ligase C-terminal" evidence="16">
    <location>
        <begin position="310"/>
        <end position="436"/>
    </location>
</feature>
<dbReference type="GO" id="GO:0008763">
    <property type="term" value="F:UDP-N-acetylmuramate-L-alanine ligase activity"/>
    <property type="evidence" value="ECO:0007669"/>
    <property type="project" value="UniProtKB-UniRule"/>
</dbReference>
<dbReference type="PANTHER" id="PTHR43445:SF3">
    <property type="entry name" value="UDP-N-ACETYLMURAMATE--L-ALANINE LIGASE"/>
    <property type="match status" value="1"/>
</dbReference>
<keyword evidence="8 14" id="KW-0067">ATP-binding</keyword>
<dbReference type="STRING" id="1408281.Epro_0927"/>
<comment type="similarity">
    <text evidence="14">Belongs to the MurCDEF family.</text>
</comment>
<dbReference type="InterPro" id="IPR050061">
    <property type="entry name" value="MurCDEF_pg_biosynth"/>
</dbReference>
<dbReference type="Pfam" id="PF01225">
    <property type="entry name" value="Mur_ligase"/>
    <property type="match status" value="1"/>
</dbReference>
<dbReference type="GO" id="GO:0071555">
    <property type="term" value="P:cell wall organization"/>
    <property type="evidence" value="ECO:0007669"/>
    <property type="project" value="UniProtKB-KW"/>
</dbReference>
<comment type="function">
    <text evidence="14">Cell wall formation.</text>
</comment>
<accession>A0A0G3WHZ3</accession>
<protein>
    <recommendedName>
        <fullName evidence="3 14">UDP-N-acetylmuramate--L-alanine ligase</fullName>
        <ecNumber evidence="3 14">6.3.2.8</ecNumber>
    </recommendedName>
    <alternativeName>
        <fullName evidence="14">UDP-N-acetylmuramoyl-L-alanine synthetase</fullName>
    </alternativeName>
</protein>
<dbReference type="OrthoDB" id="9804126at2"/>
<organism evidence="18 19">
    <name type="scientific">Endomicrobium proavitum</name>
    <dbReference type="NCBI Taxonomy" id="1408281"/>
    <lineage>
        <taxon>Bacteria</taxon>
        <taxon>Pseudomonadati</taxon>
        <taxon>Elusimicrobiota</taxon>
        <taxon>Endomicrobiia</taxon>
        <taxon>Endomicrobiales</taxon>
        <taxon>Endomicrobiaceae</taxon>
        <taxon>Endomicrobium</taxon>
    </lineage>
</organism>
<evidence type="ECO:0000256" key="2">
    <source>
        <dbReference type="ARBA" id="ARBA00004752"/>
    </source>
</evidence>
<keyword evidence="11 14" id="KW-0131">Cell cycle</keyword>
<dbReference type="Proteomes" id="UP000035337">
    <property type="component" value="Chromosome"/>
</dbReference>
<comment type="subcellular location">
    <subcellularLocation>
        <location evidence="1 14">Cytoplasm</location>
    </subcellularLocation>
</comment>
<dbReference type="RefSeq" id="WP_082121498.1">
    <property type="nucleotide sequence ID" value="NZ_CP009498.1"/>
</dbReference>
<dbReference type="GO" id="GO:0005524">
    <property type="term" value="F:ATP binding"/>
    <property type="evidence" value="ECO:0007669"/>
    <property type="project" value="UniProtKB-UniRule"/>
</dbReference>
<evidence type="ECO:0000259" key="17">
    <source>
        <dbReference type="Pfam" id="PF08245"/>
    </source>
</evidence>
<evidence type="ECO:0000256" key="10">
    <source>
        <dbReference type="ARBA" id="ARBA00022984"/>
    </source>
</evidence>
<evidence type="ECO:0000256" key="1">
    <source>
        <dbReference type="ARBA" id="ARBA00004496"/>
    </source>
</evidence>
<evidence type="ECO:0000256" key="13">
    <source>
        <dbReference type="ARBA" id="ARBA00047833"/>
    </source>
</evidence>
<evidence type="ECO:0000256" key="12">
    <source>
        <dbReference type="ARBA" id="ARBA00023316"/>
    </source>
</evidence>
<dbReference type="PATRIC" id="fig|1408281.3.peg.952"/>
<gene>
    <name evidence="14 18" type="primary">murC</name>
    <name evidence="18" type="ORF">Epro_0927</name>
</gene>
<dbReference type="GO" id="GO:0009252">
    <property type="term" value="P:peptidoglycan biosynthetic process"/>
    <property type="evidence" value="ECO:0007669"/>
    <property type="project" value="UniProtKB-UniRule"/>
</dbReference>
<evidence type="ECO:0000313" key="18">
    <source>
        <dbReference type="EMBL" id="AKL98306.1"/>
    </source>
</evidence>
<dbReference type="KEGG" id="epo:Epro_0927"/>
<keyword evidence="9 14" id="KW-0133">Cell shape</keyword>
<sequence length="449" mass="48681">MFKKNNIHFVGIGGSGMSGIAEVLINLGHNVSGSDLKKTDVTEHLKNIGAKVFIGHNAKNIKNAQVVVTSTAVSKTNPEVVAALKNKIPVIPRVEMLAELARLKYAVTIAGTHGKTTTTSLTSLVLDEGGLDPTIVIGGKLKNLKTSARMGRGEYIVAEADESDGSFLKLSPVITVVTNIDNDHLDYYGNMENLKDAFVRHINSVPFYGAAIVCTDNALVREILPRINRKYITYGLTGNPDIKAADIKTLAECTSYNVIYKGKKLGKVCIKVPGLHNITNSLAAIGVGLCLNISFNHIAHAINKFDGVGRRMEIKGEKNGVTVIDDYGHHPTEVAATISAIKHFWPKRKLIVLFQPHRYTRTRNLYKEFGKSFGNADFVKVLDIYSAGEPPIKGVSSDLILKALKANKSEAEKFLSAQALSKTLKGGEIILTLGAGDVWKKGEELLTLI</sequence>
<comment type="pathway">
    <text evidence="2 14">Cell wall biogenesis; peptidoglycan biosynthesis.</text>
</comment>